<dbReference type="PROSITE" id="PS51747">
    <property type="entry name" value="CYT_DCMP_DEAMINASES_2"/>
    <property type="match status" value="1"/>
</dbReference>
<evidence type="ECO:0000259" key="4">
    <source>
        <dbReference type="PROSITE" id="PS51747"/>
    </source>
</evidence>
<feature type="compositionally biased region" description="Polar residues" evidence="3">
    <location>
        <begin position="262"/>
        <end position="274"/>
    </location>
</feature>
<feature type="compositionally biased region" description="Basic and acidic residues" evidence="3">
    <location>
        <begin position="305"/>
        <end position="316"/>
    </location>
</feature>
<feature type="compositionally biased region" description="Low complexity" evidence="3">
    <location>
        <begin position="337"/>
        <end position="361"/>
    </location>
</feature>
<feature type="region of interest" description="Disordered" evidence="3">
    <location>
        <begin position="82"/>
        <end position="126"/>
    </location>
</feature>
<evidence type="ECO:0000313" key="6">
    <source>
        <dbReference type="Proteomes" id="UP000239649"/>
    </source>
</evidence>
<dbReference type="CDD" id="cd01285">
    <property type="entry name" value="nucleoside_deaminase"/>
    <property type="match status" value="1"/>
</dbReference>
<accession>A0A2P6VK65</accession>
<evidence type="ECO:0000256" key="2">
    <source>
        <dbReference type="ARBA" id="ARBA00038160"/>
    </source>
</evidence>
<reference evidence="5 6" key="1">
    <citation type="journal article" date="2018" name="Plant J.">
        <title>Genome sequences of Chlorella sorokiniana UTEX 1602 and Micractinium conductrix SAG 241.80: implications to maltose excretion by a green alga.</title>
        <authorList>
            <person name="Arriola M.B."/>
            <person name="Velmurugan N."/>
            <person name="Zhang Y."/>
            <person name="Plunkett M.H."/>
            <person name="Hondzo H."/>
            <person name="Barney B.M."/>
        </authorList>
    </citation>
    <scope>NUCLEOTIDE SEQUENCE [LARGE SCALE GENOMIC DNA]</scope>
    <source>
        <strain evidence="5 6">SAG 241.80</strain>
    </source>
</reference>
<sequence>MPPPEFGEPRAVPPSDGPVLELMGMWAASIPARLGGALMKALGSAAPMGRLGHVKRVRKAAAAPGGGPPQLDILLCPLKWREDQQQEQGQQDDGQEWSAAVQQQPAPQAHDGVAAAAAQADGPRADAAPADLPLAVAQLVQQHDLKPYVTQVPRYAPLTRQQLDEWSAHWPLNWRAPDAASVPHLSQPPPADAETMRRHMAAAWQLAAEAGAAGGVANACLIVDPEGDVVVAAAADATHKHPLRHAAMAAVAAAAEWQRQMWPNEQQQQCSSADDGTADEEQGVAAAAEGQQGGSEEADGKRRRLEGSHDVQDAAHEAAGAGSTGGDLPHPHKLHTQQDAQQQQQQQQQGPEAGAPSAAAAAGDAAGVAAAPVPSTRPYLCTGYDAYLLHEPCTMCAMALVHSRLRRVVYCAPDPRWGAVGGSYRLHAQRSLNHHYRVFQLPPAGEAAGAGGAAEAGGAC</sequence>
<comment type="similarity">
    <text evidence="2">Belongs to the cytidine and deoxycytidylate deaminase family. ADAT3 subfamily.</text>
</comment>
<evidence type="ECO:0000256" key="1">
    <source>
        <dbReference type="ARBA" id="ARBA00022694"/>
    </source>
</evidence>
<dbReference type="PANTHER" id="PTHR11079">
    <property type="entry name" value="CYTOSINE DEAMINASE FAMILY MEMBER"/>
    <property type="match status" value="1"/>
</dbReference>
<keyword evidence="6" id="KW-1185">Reference proteome</keyword>
<dbReference type="OrthoDB" id="3180714at2759"/>
<dbReference type="SUPFAM" id="SSF53927">
    <property type="entry name" value="Cytidine deaminase-like"/>
    <property type="match status" value="1"/>
</dbReference>
<feature type="compositionally biased region" description="Low complexity" evidence="3">
    <location>
        <begin position="99"/>
        <end position="126"/>
    </location>
</feature>
<dbReference type="GO" id="GO:0002100">
    <property type="term" value="P:tRNA wobble adenosine to inosine editing"/>
    <property type="evidence" value="ECO:0007669"/>
    <property type="project" value="InterPro"/>
</dbReference>
<dbReference type="STRING" id="554055.A0A2P6VK65"/>
<comment type="caution">
    <text evidence="5">The sequence shown here is derived from an EMBL/GenBank/DDBJ whole genome shotgun (WGS) entry which is preliminary data.</text>
</comment>
<gene>
    <name evidence="5" type="ORF">C2E20_2191</name>
</gene>
<name>A0A2P6VK65_9CHLO</name>
<dbReference type="PANTHER" id="PTHR11079:SF156">
    <property type="entry name" value="INACTIVE TRNA-SPECIFIC ADENOSINE DEAMINASE-LIKE PROTEIN 3-RELATED"/>
    <property type="match status" value="1"/>
</dbReference>
<dbReference type="GO" id="GO:0005737">
    <property type="term" value="C:cytoplasm"/>
    <property type="evidence" value="ECO:0007669"/>
    <property type="project" value="TreeGrafter"/>
</dbReference>
<proteinExistence type="inferred from homology"/>
<dbReference type="GO" id="GO:0046872">
    <property type="term" value="F:metal ion binding"/>
    <property type="evidence" value="ECO:0007669"/>
    <property type="project" value="UniProtKB-KW"/>
</dbReference>
<dbReference type="GO" id="GO:0052717">
    <property type="term" value="F:tRNA-specific adenosine-34 deaminase activity"/>
    <property type="evidence" value="ECO:0007669"/>
    <property type="project" value="UniProtKB-EC"/>
</dbReference>
<dbReference type="Gene3D" id="3.40.140.10">
    <property type="entry name" value="Cytidine Deaminase, domain 2"/>
    <property type="match status" value="2"/>
</dbReference>
<dbReference type="InterPro" id="IPR016193">
    <property type="entry name" value="Cytidine_deaminase-like"/>
</dbReference>
<organism evidence="5 6">
    <name type="scientific">Micractinium conductrix</name>
    <dbReference type="NCBI Taxonomy" id="554055"/>
    <lineage>
        <taxon>Eukaryota</taxon>
        <taxon>Viridiplantae</taxon>
        <taxon>Chlorophyta</taxon>
        <taxon>core chlorophytes</taxon>
        <taxon>Trebouxiophyceae</taxon>
        <taxon>Chlorellales</taxon>
        <taxon>Chlorellaceae</taxon>
        <taxon>Chlorella clade</taxon>
        <taxon>Micractinium</taxon>
    </lineage>
</organism>
<dbReference type="Proteomes" id="UP000239649">
    <property type="component" value="Unassembled WGS sequence"/>
</dbReference>
<feature type="domain" description="CMP/dCMP-type deaminase" evidence="4">
    <location>
        <begin position="302"/>
        <end position="439"/>
    </location>
</feature>
<dbReference type="InterPro" id="IPR002125">
    <property type="entry name" value="CMP_dCMP_dom"/>
</dbReference>
<protein>
    <submittedName>
        <fullName evidence="5">Inactive tRNA-specific adenosine deaminase 3 isoform X1</fullName>
    </submittedName>
</protein>
<dbReference type="GO" id="GO:0005634">
    <property type="term" value="C:nucleus"/>
    <property type="evidence" value="ECO:0007669"/>
    <property type="project" value="TreeGrafter"/>
</dbReference>
<dbReference type="EMBL" id="LHPF02000004">
    <property type="protein sequence ID" value="PSC74496.1"/>
    <property type="molecule type" value="Genomic_DNA"/>
</dbReference>
<feature type="region of interest" description="Disordered" evidence="3">
    <location>
        <begin position="262"/>
        <end position="361"/>
    </location>
</feature>
<evidence type="ECO:0000256" key="3">
    <source>
        <dbReference type="SAM" id="MobiDB-lite"/>
    </source>
</evidence>
<evidence type="ECO:0000313" key="5">
    <source>
        <dbReference type="EMBL" id="PSC74496.1"/>
    </source>
</evidence>
<keyword evidence="1" id="KW-0819">tRNA processing</keyword>
<dbReference type="AlphaFoldDB" id="A0A2P6VK65"/>